<feature type="chain" id="PRO_5038983639" description="ARB-07466-like C-terminal domain-containing protein" evidence="2">
    <location>
        <begin position="31"/>
        <end position="254"/>
    </location>
</feature>
<reference evidence="4 5" key="1">
    <citation type="submission" date="2019-03" db="EMBL/GenBank/DDBJ databases">
        <title>Sequencing the genomes of 1000 actinobacteria strains.</title>
        <authorList>
            <person name="Klenk H.-P."/>
        </authorList>
    </citation>
    <scope>NUCLEOTIDE SEQUENCE [LARGE SCALE GENOMIC DNA]</scope>
    <source>
        <strain evidence="4 5">DSM 44969</strain>
    </source>
</reference>
<evidence type="ECO:0000256" key="2">
    <source>
        <dbReference type="SAM" id="SignalP"/>
    </source>
</evidence>
<dbReference type="OrthoDB" id="2989771at2"/>
<accession>A0A4R1HEV0</accession>
<protein>
    <recommendedName>
        <fullName evidence="3">ARB-07466-like C-terminal domain-containing protein</fullName>
    </recommendedName>
</protein>
<sequence length="254" mass="25344">MSRHRRPALDTRTGLRNVATAAAAASGVLAVVTPVAGLTDDSDAAPETTGAFRLASEASAAEASTEDRGPVLAGADDVVRSSGLLAATAAAGQGQERLVRDAAARAAAASAPSAAPATTERNAPKAGSCDLDTSGLGGVKSWVADAAQFLGCAFGQPDMLGVGSRGNASDHPGGKALDLMTTDEARGDAIAECALANADELGVTYVIWNQRMNTGGGWESMEDRGGDTANHKDHVHISFGGSGGSGTPDLGRCA</sequence>
<feature type="domain" description="ARB-07466-like C-terminal" evidence="3">
    <location>
        <begin position="137"/>
        <end position="231"/>
    </location>
</feature>
<evidence type="ECO:0000313" key="5">
    <source>
        <dbReference type="Proteomes" id="UP000295560"/>
    </source>
</evidence>
<dbReference type="AlphaFoldDB" id="A0A4R1HEV0"/>
<keyword evidence="5" id="KW-1185">Reference proteome</keyword>
<dbReference type="RefSeq" id="WP_132429506.1">
    <property type="nucleotide sequence ID" value="NZ_SMFZ01000002.1"/>
</dbReference>
<dbReference type="InterPro" id="IPR058593">
    <property type="entry name" value="ARB_07466-like_C"/>
</dbReference>
<organism evidence="4 5">
    <name type="scientific">Pseudonocardia endophytica</name>
    <dbReference type="NCBI Taxonomy" id="401976"/>
    <lineage>
        <taxon>Bacteria</taxon>
        <taxon>Bacillati</taxon>
        <taxon>Actinomycetota</taxon>
        <taxon>Actinomycetes</taxon>
        <taxon>Pseudonocardiales</taxon>
        <taxon>Pseudonocardiaceae</taxon>
        <taxon>Pseudonocardia</taxon>
    </lineage>
</organism>
<dbReference type="Proteomes" id="UP000295560">
    <property type="component" value="Unassembled WGS sequence"/>
</dbReference>
<evidence type="ECO:0000259" key="3">
    <source>
        <dbReference type="Pfam" id="PF26571"/>
    </source>
</evidence>
<evidence type="ECO:0000313" key="4">
    <source>
        <dbReference type="EMBL" id="TCK20644.1"/>
    </source>
</evidence>
<feature type="signal peptide" evidence="2">
    <location>
        <begin position="1"/>
        <end position="30"/>
    </location>
</feature>
<comment type="caution">
    <text evidence="4">The sequence shown here is derived from an EMBL/GenBank/DDBJ whole genome shotgun (WGS) entry which is preliminary data.</text>
</comment>
<dbReference type="Pfam" id="PF26571">
    <property type="entry name" value="VldE"/>
    <property type="match status" value="1"/>
</dbReference>
<name>A0A4R1HEV0_PSEEN</name>
<gene>
    <name evidence="4" type="ORF">EV378_4605</name>
</gene>
<proteinExistence type="predicted"/>
<feature type="region of interest" description="Disordered" evidence="1">
    <location>
        <begin position="109"/>
        <end position="128"/>
    </location>
</feature>
<evidence type="ECO:0000256" key="1">
    <source>
        <dbReference type="SAM" id="MobiDB-lite"/>
    </source>
</evidence>
<dbReference type="EMBL" id="SMFZ01000002">
    <property type="protein sequence ID" value="TCK20644.1"/>
    <property type="molecule type" value="Genomic_DNA"/>
</dbReference>
<keyword evidence="2" id="KW-0732">Signal</keyword>